<protein>
    <submittedName>
        <fullName evidence="3">Head GIN domain-containing protein</fullName>
    </submittedName>
</protein>
<dbReference type="PANTHER" id="PTHR39200">
    <property type="entry name" value="HYPOTHETICAL EXPORTED PROTEIN"/>
    <property type="match status" value="1"/>
</dbReference>
<proteinExistence type="predicted"/>
<feature type="signal peptide" evidence="1">
    <location>
        <begin position="1"/>
        <end position="24"/>
    </location>
</feature>
<gene>
    <name evidence="3" type="ORF">SR858_23305</name>
</gene>
<name>A0ABZ0XW22_9BURK</name>
<dbReference type="PANTHER" id="PTHR39200:SF1">
    <property type="entry name" value="AUTO-TRANSPORTER ADHESIN HEAD GIN DOMAIN-CONTAINING PROTEIN-RELATED"/>
    <property type="match status" value="1"/>
</dbReference>
<evidence type="ECO:0000313" key="4">
    <source>
        <dbReference type="Proteomes" id="UP001326110"/>
    </source>
</evidence>
<evidence type="ECO:0000259" key="2">
    <source>
        <dbReference type="Pfam" id="PF10988"/>
    </source>
</evidence>
<evidence type="ECO:0000256" key="1">
    <source>
        <dbReference type="SAM" id="SignalP"/>
    </source>
</evidence>
<keyword evidence="4" id="KW-1185">Reference proteome</keyword>
<dbReference type="Gene3D" id="2.160.20.120">
    <property type="match status" value="1"/>
</dbReference>
<dbReference type="Pfam" id="PF10988">
    <property type="entry name" value="DUF2807"/>
    <property type="match status" value="1"/>
</dbReference>
<evidence type="ECO:0000313" key="3">
    <source>
        <dbReference type="EMBL" id="WQH03945.1"/>
    </source>
</evidence>
<accession>A0ABZ0XW22</accession>
<dbReference type="InterPro" id="IPR021255">
    <property type="entry name" value="DUF2807"/>
</dbReference>
<dbReference type="GeneID" id="43164913"/>
<organism evidence="3 4">
    <name type="scientific">Duganella zoogloeoides</name>
    <dbReference type="NCBI Taxonomy" id="75659"/>
    <lineage>
        <taxon>Bacteria</taxon>
        <taxon>Pseudomonadati</taxon>
        <taxon>Pseudomonadota</taxon>
        <taxon>Betaproteobacteria</taxon>
        <taxon>Burkholderiales</taxon>
        <taxon>Oxalobacteraceae</taxon>
        <taxon>Telluria group</taxon>
        <taxon>Duganella</taxon>
    </lineage>
</organism>
<dbReference type="Proteomes" id="UP001326110">
    <property type="component" value="Chromosome"/>
</dbReference>
<sequence length="212" mass="22181">MRRVPLVPLFATLFAATLPWSASAAESIRTVAPFIAVDARGAFAMTVEAGKTQTVKISGDDAFVAALETRVVDNELQITVNGKQYKNSKGDPRVTITLPSLSRVKVEGAGETIITGVTSDRLDVGYRGAGRLTASGKVKYLRLNAKGVGEVDTKGLHAERVDVNFSGVGDVSVYATDTVNAVAKGMGSLTYYGKPKTINKSVSGIGNVSAGD</sequence>
<keyword evidence="1" id="KW-0732">Signal</keyword>
<feature type="chain" id="PRO_5045938150" evidence="1">
    <location>
        <begin position="25"/>
        <end position="212"/>
    </location>
</feature>
<dbReference type="RefSeq" id="WP_026637548.1">
    <property type="nucleotide sequence ID" value="NZ_CP140152.1"/>
</dbReference>
<feature type="domain" description="Putative auto-transporter adhesin head GIN" evidence="2">
    <location>
        <begin position="34"/>
        <end position="195"/>
    </location>
</feature>
<dbReference type="EMBL" id="CP140152">
    <property type="protein sequence ID" value="WQH03945.1"/>
    <property type="molecule type" value="Genomic_DNA"/>
</dbReference>
<reference evidence="3 4" key="1">
    <citation type="submission" date="2023-11" db="EMBL/GenBank/DDBJ databases">
        <title>MicrobeMod: A computational toolkit for identifying prokaryotic methylation and restriction-modification with nanopore sequencing.</title>
        <authorList>
            <person name="Crits-Christoph A."/>
            <person name="Kang S.C."/>
            <person name="Lee H."/>
            <person name="Ostrov N."/>
        </authorList>
    </citation>
    <scope>NUCLEOTIDE SEQUENCE [LARGE SCALE GENOMIC DNA]</scope>
    <source>
        <strain evidence="3 4">ATCC 25935</strain>
    </source>
</reference>